<keyword evidence="3" id="KW-0677">Repeat</keyword>
<dbReference type="PROSITE" id="PS00198">
    <property type="entry name" value="4FE4S_FER_1"/>
    <property type="match status" value="1"/>
</dbReference>
<dbReference type="SUPFAM" id="SSF54862">
    <property type="entry name" value="4Fe-4S ferredoxins"/>
    <property type="match status" value="1"/>
</dbReference>
<reference evidence="7 8" key="1">
    <citation type="journal article" date="2014" name="Int. J. Syst. Evol. Microbiol.">
        <title>Nitrososphaera viennensis gen. nov., sp. nov., an aerobic and mesophilic, ammonia-oxidizing archaeon from soil and a member of the archaeal phylum Thaumarchaeota.</title>
        <authorList>
            <person name="Stieglmeier M."/>
            <person name="Klingl A."/>
            <person name="Alves R.J."/>
            <person name="Rittmann S.K."/>
            <person name="Melcher M."/>
            <person name="Leisch N."/>
            <person name="Schleper C."/>
        </authorList>
    </citation>
    <scope>NUCLEOTIDE SEQUENCE [LARGE SCALE GENOMIC DNA]</scope>
    <source>
        <strain evidence="7">EN76</strain>
    </source>
</reference>
<dbReference type="KEGG" id="nvn:NVIE_011630"/>
<dbReference type="EC" id="1.6.99.5" evidence="7"/>
<accession>A0A060HFL4</accession>
<evidence type="ECO:0000256" key="4">
    <source>
        <dbReference type="ARBA" id="ARBA00023004"/>
    </source>
</evidence>
<name>A0A060HFL4_9ARCH</name>
<organism evidence="7 8">
    <name type="scientific">Nitrososphaera viennensis EN76</name>
    <dbReference type="NCBI Taxonomy" id="926571"/>
    <lineage>
        <taxon>Archaea</taxon>
        <taxon>Nitrososphaerota</taxon>
        <taxon>Nitrososphaeria</taxon>
        <taxon>Nitrososphaerales</taxon>
        <taxon>Nitrososphaeraceae</taxon>
        <taxon>Nitrososphaera</taxon>
    </lineage>
</organism>
<dbReference type="Gene3D" id="3.30.70.3270">
    <property type="match status" value="1"/>
</dbReference>
<dbReference type="RefSeq" id="WP_075054408.1">
    <property type="nucleotide sequence ID" value="NZ_CP007536.1"/>
</dbReference>
<dbReference type="GO" id="GO:0003954">
    <property type="term" value="F:NADH dehydrogenase activity"/>
    <property type="evidence" value="ECO:0007669"/>
    <property type="project" value="TreeGrafter"/>
</dbReference>
<dbReference type="STRING" id="926571.NVIE_011630"/>
<feature type="domain" description="4Fe-4S ferredoxin-type" evidence="6">
    <location>
        <begin position="55"/>
        <end position="86"/>
    </location>
</feature>
<evidence type="ECO:0000256" key="5">
    <source>
        <dbReference type="ARBA" id="ARBA00023014"/>
    </source>
</evidence>
<feature type="domain" description="4Fe-4S ferredoxin-type" evidence="6">
    <location>
        <begin position="97"/>
        <end position="126"/>
    </location>
</feature>
<keyword evidence="5" id="KW-0411">Iron-sulfur</keyword>
<dbReference type="PANTHER" id="PTHR10849:SF35">
    <property type="entry name" value="FORMATE HYDROGENLYASE SUBUNIT 6-RELATED"/>
    <property type="match status" value="1"/>
</dbReference>
<evidence type="ECO:0000256" key="1">
    <source>
        <dbReference type="ARBA" id="ARBA00022485"/>
    </source>
</evidence>
<dbReference type="OrthoDB" id="23833at2157"/>
<dbReference type="GeneID" id="74946422"/>
<evidence type="ECO:0000313" key="8">
    <source>
        <dbReference type="Proteomes" id="UP000027093"/>
    </source>
</evidence>
<evidence type="ECO:0000256" key="3">
    <source>
        <dbReference type="ARBA" id="ARBA00022737"/>
    </source>
</evidence>
<dbReference type="InterPro" id="IPR017896">
    <property type="entry name" value="4Fe4S_Fe-S-bd"/>
</dbReference>
<proteinExistence type="predicted"/>
<keyword evidence="4" id="KW-0408">Iron</keyword>
<dbReference type="InterPro" id="IPR010226">
    <property type="entry name" value="NADH_quinone_OxRdtase_chainI"/>
</dbReference>
<dbReference type="Pfam" id="PF12838">
    <property type="entry name" value="Fer4_7"/>
    <property type="match status" value="1"/>
</dbReference>
<dbReference type="AlphaFoldDB" id="A0A060HFL4"/>
<keyword evidence="1" id="KW-0004">4Fe-4S</keyword>
<dbReference type="HOGENOM" id="CLU_067218_4_5_2"/>
<dbReference type="EMBL" id="CP007536">
    <property type="protein sequence ID" value="AIC15394.1"/>
    <property type="molecule type" value="Genomic_DNA"/>
</dbReference>
<dbReference type="GO" id="GO:0016020">
    <property type="term" value="C:membrane"/>
    <property type="evidence" value="ECO:0007669"/>
    <property type="project" value="InterPro"/>
</dbReference>
<keyword evidence="8" id="KW-1185">Reference proteome</keyword>
<dbReference type="PROSITE" id="PS51379">
    <property type="entry name" value="4FE4S_FER_2"/>
    <property type="match status" value="2"/>
</dbReference>
<keyword evidence="2" id="KW-0479">Metal-binding</keyword>
<evidence type="ECO:0000256" key="2">
    <source>
        <dbReference type="ARBA" id="ARBA00022723"/>
    </source>
</evidence>
<protein>
    <submittedName>
        <fullName evidence="7">NADH-quinone oxidoreductase subunit I</fullName>
        <ecNumber evidence="7">1.6.99.5</ecNumber>
    </submittedName>
</protein>
<gene>
    <name evidence="7" type="primary">nuoI</name>
    <name evidence="7" type="ORF">NVIE_011630</name>
</gene>
<dbReference type="GO" id="GO:0009060">
    <property type="term" value="P:aerobic respiration"/>
    <property type="evidence" value="ECO:0007669"/>
    <property type="project" value="TreeGrafter"/>
</dbReference>
<evidence type="ECO:0000259" key="6">
    <source>
        <dbReference type="PROSITE" id="PS51379"/>
    </source>
</evidence>
<sequence>MSGTASGFIKAIESGSKHLVIRRFTFRYPEQKLRFVGDGYQFDPKRGVGIAGYRGRHILMHDKCTGCQLCAIACEGIAEAIGMVKVDENWKQNKKSIMPQIDYGKCVFCGLCVDACPFYALFMTNDYELSGFTKEHLIYTPQQLEVKPKYDGDIEIKITDRGATHG</sequence>
<dbReference type="GO" id="GO:0046872">
    <property type="term" value="F:metal ion binding"/>
    <property type="evidence" value="ECO:0007669"/>
    <property type="project" value="UniProtKB-KW"/>
</dbReference>
<dbReference type="Proteomes" id="UP000027093">
    <property type="component" value="Chromosome"/>
</dbReference>
<dbReference type="PANTHER" id="PTHR10849">
    <property type="entry name" value="NADH DEHYDROGENASE UBIQUINONE IRON-SULFUR PROTEIN 8, MITOCHONDRIAL"/>
    <property type="match status" value="1"/>
</dbReference>
<dbReference type="InterPro" id="IPR017900">
    <property type="entry name" value="4Fe4S_Fe_S_CS"/>
</dbReference>
<evidence type="ECO:0000313" key="7">
    <source>
        <dbReference type="EMBL" id="AIC15394.1"/>
    </source>
</evidence>
<dbReference type="GO" id="GO:0051539">
    <property type="term" value="F:4 iron, 4 sulfur cluster binding"/>
    <property type="evidence" value="ECO:0007669"/>
    <property type="project" value="UniProtKB-KW"/>
</dbReference>
<keyword evidence="7" id="KW-0560">Oxidoreductase</keyword>